<dbReference type="InterPro" id="IPR001965">
    <property type="entry name" value="Znf_PHD"/>
</dbReference>
<dbReference type="Pfam" id="PF00628">
    <property type="entry name" value="PHD"/>
    <property type="match status" value="1"/>
</dbReference>
<dbReference type="Pfam" id="PF13831">
    <property type="entry name" value="PHD_2"/>
    <property type="match status" value="1"/>
</dbReference>
<dbReference type="Gene3D" id="2.30.30.490">
    <property type="match status" value="1"/>
</dbReference>
<feature type="region of interest" description="Disordered" evidence="6">
    <location>
        <begin position="405"/>
        <end position="453"/>
    </location>
</feature>
<dbReference type="PROSITE" id="PS50016">
    <property type="entry name" value="ZF_PHD_2"/>
    <property type="match status" value="2"/>
</dbReference>
<dbReference type="InterPro" id="IPR000949">
    <property type="entry name" value="ELM2_dom"/>
</dbReference>
<feature type="region of interest" description="Disordered" evidence="6">
    <location>
        <begin position="854"/>
        <end position="875"/>
    </location>
</feature>
<dbReference type="PROSITE" id="PS51805">
    <property type="entry name" value="EPHD"/>
    <property type="match status" value="1"/>
</dbReference>
<evidence type="ECO:0000256" key="3">
    <source>
        <dbReference type="ARBA" id="ARBA00022833"/>
    </source>
</evidence>
<feature type="non-terminal residue" evidence="11">
    <location>
        <position position="1"/>
    </location>
</feature>
<keyword evidence="2 5" id="KW-0863">Zinc-finger</keyword>
<dbReference type="InterPro" id="IPR034732">
    <property type="entry name" value="EPHD"/>
</dbReference>
<dbReference type="SUPFAM" id="SSF57903">
    <property type="entry name" value="FYVE/PHD zinc finger"/>
    <property type="match status" value="2"/>
</dbReference>
<keyword evidence="3" id="KW-0862">Zinc</keyword>
<dbReference type="InterPro" id="IPR011011">
    <property type="entry name" value="Znf_FYVE_PHD"/>
</dbReference>
<dbReference type="FunFam" id="2.30.30.490:FF:000018">
    <property type="entry name" value="Lid2 complex component snt2"/>
    <property type="match status" value="1"/>
</dbReference>
<evidence type="ECO:0000259" key="9">
    <source>
        <dbReference type="PROSITE" id="PS51156"/>
    </source>
</evidence>
<organism evidence="11 12">
    <name type="scientific">Myriangium duriaei CBS 260.36</name>
    <dbReference type="NCBI Taxonomy" id="1168546"/>
    <lineage>
        <taxon>Eukaryota</taxon>
        <taxon>Fungi</taxon>
        <taxon>Dikarya</taxon>
        <taxon>Ascomycota</taxon>
        <taxon>Pezizomycotina</taxon>
        <taxon>Dothideomycetes</taxon>
        <taxon>Dothideomycetidae</taxon>
        <taxon>Myriangiales</taxon>
        <taxon>Myriangiaceae</taxon>
        <taxon>Myriangium</taxon>
    </lineage>
</organism>
<dbReference type="Pfam" id="PF01426">
    <property type="entry name" value="BAH"/>
    <property type="match status" value="1"/>
</dbReference>
<evidence type="ECO:0000313" key="11">
    <source>
        <dbReference type="EMBL" id="KAF2155788.1"/>
    </source>
</evidence>
<feature type="domain" description="ELM2" evidence="9">
    <location>
        <begin position="490"/>
        <end position="650"/>
    </location>
</feature>
<protein>
    <submittedName>
        <fullName evidence="11">Uncharacterized protein</fullName>
    </submittedName>
</protein>
<feature type="compositionally biased region" description="Polar residues" evidence="6">
    <location>
        <begin position="89"/>
        <end position="100"/>
    </location>
</feature>
<proteinExistence type="predicted"/>
<feature type="domain" description="PHD-type" evidence="7">
    <location>
        <begin position="348"/>
        <end position="400"/>
    </location>
</feature>
<feature type="region of interest" description="Disordered" evidence="6">
    <location>
        <begin position="773"/>
        <end position="795"/>
    </location>
</feature>
<evidence type="ECO:0000256" key="1">
    <source>
        <dbReference type="ARBA" id="ARBA00022723"/>
    </source>
</evidence>
<dbReference type="InterPro" id="IPR019787">
    <property type="entry name" value="Znf_PHD-finger"/>
</dbReference>
<feature type="domain" description="PHD-type" evidence="7">
    <location>
        <begin position="909"/>
        <end position="960"/>
    </location>
</feature>
<dbReference type="CDD" id="cd15497">
    <property type="entry name" value="PHD1_Snt2p_like"/>
    <property type="match status" value="1"/>
</dbReference>
<dbReference type="InterPro" id="IPR043151">
    <property type="entry name" value="BAH_sf"/>
</dbReference>
<sequence>AALTKSAVSNAAKSSDITQMASSSDDAVMTDAGSYGTRSRNRNAGSRPNYAEDQDMDFEYTAPAKAAEGKRTSSASDAKRVSSAHETRFSSVNDASTPTADASVAKDTATTTSNPSAPNPKKRKAASSSASTPANNAISQQASSTTPAATSLRRSAYTGTPPPRRPETNMMFFDKSKNRLNKRGQLVADDGTMFNVDDHIYLVCEPPGEPYYLGRIMEFVHAASDDPTSPIVSIRVNWFYRPRDVGRHNNDTRLVYGTMHSDLCPLTSLRGKCQIYHRAEIDDLDQYRKNPDHFWFNQIIDRFIRRFYEVVPTNQVINVPEKVKAALDERWKYVVVEASRVKELTSAVKLCKRCSQFCASNDSVDCAMCGNSYHMNCVRPPLPKKPSRGFAWACGPCSRAQEKKLEARHTPQVGGASDEHEDEILEEEEEEPNLGDSTRAPSPDGKASDEQPPTEADIALAKMWPMRYLGIHCRVEDAMEYDDPAIYPRASSRLGPRHQATVNTWPGRPVELVKPTEIKKKYMKGPGYKKDTKLTKETLAAMEADRAEKAKRPVWVMDEPPGYVARGEDYDNDDPRNTAQLIFKMPEEDVYHTPAANDDFIEKFMERARAMAKNLRVSEYGVNLMDKALSLLIEHDYDTEEALQALSKVDRGTDLKEPILTHDDLRKFEEGVHKYGSEHRLIKQHMKTSHLPISAVIRFYYLWKKTPRGKQIWGSYGGRKSAQKKQANNPASDDSQNDIGDDADDSAFDTGKAVARKKEFQCKFCSRKHSSQWRRAPGVAPGQTVASEKGNGKDKTPKPLLALCLRCAGLWRKYAIQWEEQDEVARKVAQGGGKAWKRRIDEELLRELQIESNMGSREASEAENMTPEAPEPAKKKTKIVEATKGKPAAAKQPTPPPPPIVPDPPRFRSLPCFVCKASEDTQQQTPVTCAHCKLTVHKHCYGLADRDLGSKWVCDQCTNDRAPLVSTDYVCTLCPIEFTPWDLWEHPKVNHKKKTERDKEKDKLEKDLLDKARVEYTKRQADLNRPLQPREPLKKTDGNNWVHVLCAVWTPEIKFSNAQRFEKAEGFSMISTAKYETMCKLCKSARHGACVSCQHCHANFHVACAFEAGYKFGFDVTPVKGSRKDQITTVTVGAETGHMTPAIWCLDHTVKTIVHPMDEVVDDQGTTALQLFVDNYKQADQTLTGTARKANLLSQSVRTQGQTTNGSGPGANRRVSTINAGTAAAARKARNSIVGGVAPDDTENGGPLTPREINYSEQSDKKCAKCSIEVSPKWWPLAPAASPR</sequence>
<feature type="compositionally biased region" description="Basic and acidic residues" evidence="6">
    <location>
        <begin position="67"/>
        <end position="88"/>
    </location>
</feature>
<feature type="region of interest" description="Disordered" evidence="6">
    <location>
        <begin position="884"/>
        <end position="903"/>
    </location>
</feature>
<dbReference type="GO" id="GO:0004842">
    <property type="term" value="F:ubiquitin-protein transferase activity"/>
    <property type="evidence" value="ECO:0007669"/>
    <property type="project" value="TreeGrafter"/>
</dbReference>
<dbReference type="Proteomes" id="UP000799439">
    <property type="component" value="Unassembled WGS sequence"/>
</dbReference>
<evidence type="ECO:0000256" key="6">
    <source>
        <dbReference type="SAM" id="MobiDB-lite"/>
    </source>
</evidence>
<dbReference type="GO" id="GO:0003682">
    <property type="term" value="F:chromatin binding"/>
    <property type="evidence" value="ECO:0007669"/>
    <property type="project" value="InterPro"/>
</dbReference>
<evidence type="ECO:0000256" key="5">
    <source>
        <dbReference type="PROSITE-ProRule" id="PRU00146"/>
    </source>
</evidence>
<feature type="compositionally biased region" description="Acidic residues" evidence="6">
    <location>
        <begin position="419"/>
        <end position="433"/>
    </location>
</feature>
<dbReference type="Gene3D" id="3.30.40.10">
    <property type="entry name" value="Zinc/RING finger domain, C3HC4 (zinc finger)"/>
    <property type="match status" value="3"/>
</dbReference>
<feature type="compositionally biased region" description="Polar residues" evidence="6">
    <location>
        <begin position="1"/>
        <end position="25"/>
    </location>
</feature>
<feature type="region of interest" description="Disordered" evidence="6">
    <location>
        <begin position="1"/>
        <end position="170"/>
    </location>
</feature>
<feature type="domain" description="PHD-type" evidence="10">
    <location>
        <begin position="1016"/>
        <end position="1125"/>
    </location>
</feature>
<dbReference type="GO" id="GO:0048189">
    <property type="term" value="C:Lid2 complex"/>
    <property type="evidence" value="ECO:0007669"/>
    <property type="project" value="TreeGrafter"/>
</dbReference>
<accession>A0A9P4MK11</accession>
<feature type="region of interest" description="Disordered" evidence="6">
    <location>
        <begin position="1235"/>
        <end position="1257"/>
    </location>
</feature>
<evidence type="ECO:0000259" key="10">
    <source>
        <dbReference type="PROSITE" id="PS51805"/>
    </source>
</evidence>
<dbReference type="PROSITE" id="PS51156">
    <property type="entry name" value="ELM2"/>
    <property type="match status" value="1"/>
</dbReference>
<dbReference type="Gene3D" id="1.10.10.60">
    <property type="entry name" value="Homeodomain-like"/>
    <property type="match status" value="1"/>
</dbReference>
<dbReference type="GO" id="GO:0036205">
    <property type="term" value="P:histone catabolic process"/>
    <property type="evidence" value="ECO:0007669"/>
    <property type="project" value="TreeGrafter"/>
</dbReference>
<feature type="compositionally biased region" description="Acidic residues" evidence="6">
    <location>
        <begin position="735"/>
        <end position="747"/>
    </location>
</feature>
<dbReference type="PROSITE" id="PS51038">
    <property type="entry name" value="BAH"/>
    <property type="match status" value="1"/>
</dbReference>
<feature type="compositionally biased region" description="Polar residues" evidence="6">
    <location>
        <begin position="138"/>
        <end position="153"/>
    </location>
</feature>
<dbReference type="Pfam" id="PF13832">
    <property type="entry name" value="zf-HC5HC2H_2"/>
    <property type="match status" value="1"/>
</dbReference>
<feature type="domain" description="BAH" evidence="8">
    <location>
        <begin position="192"/>
        <end position="311"/>
    </location>
</feature>
<dbReference type="InterPro" id="IPR001025">
    <property type="entry name" value="BAH_dom"/>
</dbReference>
<name>A0A9P4MK11_9PEZI</name>
<dbReference type="PANTHER" id="PTHR47672">
    <property type="entry name" value="E3 UBIQUITIN-PROTEIN LIGASE SNT2"/>
    <property type="match status" value="1"/>
</dbReference>
<feature type="compositionally biased region" description="Pro residues" evidence="6">
    <location>
        <begin position="893"/>
        <end position="903"/>
    </location>
</feature>
<dbReference type="PANTHER" id="PTHR47672:SF1">
    <property type="entry name" value="E3 UBIQUITIN-PROTEIN LIGASE SNT2"/>
    <property type="match status" value="1"/>
</dbReference>
<keyword evidence="4" id="KW-0539">Nucleus</keyword>
<evidence type="ECO:0000313" key="12">
    <source>
        <dbReference type="Proteomes" id="UP000799439"/>
    </source>
</evidence>
<feature type="non-terminal residue" evidence="11">
    <location>
        <position position="1284"/>
    </location>
</feature>
<feature type="compositionally biased region" description="Low complexity" evidence="6">
    <location>
        <begin position="126"/>
        <end position="137"/>
    </location>
</feature>
<dbReference type="InterPro" id="IPR029617">
    <property type="entry name" value="Snt2"/>
</dbReference>
<keyword evidence="12" id="KW-1185">Reference proteome</keyword>
<dbReference type="SMART" id="SM00439">
    <property type="entry name" value="BAH"/>
    <property type="match status" value="1"/>
</dbReference>
<dbReference type="EMBL" id="ML996082">
    <property type="protein sequence ID" value="KAF2155788.1"/>
    <property type="molecule type" value="Genomic_DNA"/>
</dbReference>
<dbReference type="CDD" id="cd15571">
    <property type="entry name" value="ePHD"/>
    <property type="match status" value="1"/>
</dbReference>
<evidence type="ECO:0000256" key="4">
    <source>
        <dbReference type="ARBA" id="ARBA00023242"/>
    </source>
</evidence>
<gene>
    <name evidence="11" type="ORF">K461DRAFT_203201</name>
</gene>
<evidence type="ECO:0000259" key="7">
    <source>
        <dbReference type="PROSITE" id="PS50016"/>
    </source>
</evidence>
<feature type="compositionally biased region" description="Polar residues" evidence="6">
    <location>
        <begin position="36"/>
        <end position="46"/>
    </location>
</feature>
<comment type="caution">
    <text evidence="11">The sequence shown here is derived from an EMBL/GenBank/DDBJ whole genome shotgun (WGS) entry which is preliminary data.</text>
</comment>
<keyword evidence="1" id="KW-0479">Metal-binding</keyword>
<reference evidence="11" key="1">
    <citation type="journal article" date="2020" name="Stud. Mycol.">
        <title>101 Dothideomycetes genomes: a test case for predicting lifestyles and emergence of pathogens.</title>
        <authorList>
            <person name="Haridas S."/>
            <person name="Albert R."/>
            <person name="Binder M."/>
            <person name="Bloem J."/>
            <person name="Labutti K."/>
            <person name="Salamov A."/>
            <person name="Andreopoulos B."/>
            <person name="Baker S."/>
            <person name="Barry K."/>
            <person name="Bills G."/>
            <person name="Bluhm B."/>
            <person name="Cannon C."/>
            <person name="Castanera R."/>
            <person name="Culley D."/>
            <person name="Daum C."/>
            <person name="Ezra D."/>
            <person name="Gonzalez J."/>
            <person name="Henrissat B."/>
            <person name="Kuo A."/>
            <person name="Liang C."/>
            <person name="Lipzen A."/>
            <person name="Lutzoni F."/>
            <person name="Magnuson J."/>
            <person name="Mondo S."/>
            <person name="Nolan M."/>
            <person name="Ohm R."/>
            <person name="Pangilinan J."/>
            <person name="Park H.-J."/>
            <person name="Ramirez L."/>
            <person name="Alfaro M."/>
            <person name="Sun H."/>
            <person name="Tritt A."/>
            <person name="Yoshinaga Y."/>
            <person name="Zwiers L.-H."/>
            <person name="Turgeon B."/>
            <person name="Goodwin S."/>
            <person name="Spatafora J."/>
            <person name="Crous P."/>
            <person name="Grigoriev I."/>
        </authorList>
    </citation>
    <scope>NUCLEOTIDE SEQUENCE</scope>
    <source>
        <strain evidence="11">CBS 260.36</strain>
    </source>
</reference>
<dbReference type="SMART" id="SM00249">
    <property type="entry name" value="PHD"/>
    <property type="match status" value="3"/>
</dbReference>
<dbReference type="OrthoDB" id="336088at2759"/>
<dbReference type="InterPro" id="IPR013083">
    <property type="entry name" value="Znf_RING/FYVE/PHD"/>
</dbReference>
<evidence type="ECO:0000256" key="2">
    <source>
        <dbReference type="ARBA" id="ARBA00022771"/>
    </source>
</evidence>
<evidence type="ECO:0000259" key="8">
    <source>
        <dbReference type="PROSITE" id="PS51038"/>
    </source>
</evidence>
<dbReference type="GO" id="GO:0008270">
    <property type="term" value="F:zinc ion binding"/>
    <property type="evidence" value="ECO:0007669"/>
    <property type="project" value="UniProtKB-KW"/>
</dbReference>
<feature type="region of interest" description="Disordered" evidence="6">
    <location>
        <begin position="714"/>
        <end position="747"/>
    </location>
</feature>